<keyword evidence="10" id="KW-1185">Reference proteome</keyword>
<proteinExistence type="inferred from homology"/>
<organism evidence="9 10">
    <name type="scientific">Podospora australis</name>
    <dbReference type="NCBI Taxonomy" id="1536484"/>
    <lineage>
        <taxon>Eukaryota</taxon>
        <taxon>Fungi</taxon>
        <taxon>Dikarya</taxon>
        <taxon>Ascomycota</taxon>
        <taxon>Pezizomycotina</taxon>
        <taxon>Sordariomycetes</taxon>
        <taxon>Sordariomycetidae</taxon>
        <taxon>Sordariales</taxon>
        <taxon>Podosporaceae</taxon>
        <taxon>Podospora</taxon>
    </lineage>
</organism>
<name>A0AAN6WN65_9PEZI</name>
<dbReference type="InterPro" id="IPR052337">
    <property type="entry name" value="SAT4-like"/>
</dbReference>
<feature type="transmembrane region" description="Helical" evidence="7">
    <location>
        <begin position="63"/>
        <end position="89"/>
    </location>
</feature>
<evidence type="ECO:0000256" key="7">
    <source>
        <dbReference type="SAM" id="Phobius"/>
    </source>
</evidence>
<evidence type="ECO:0000256" key="3">
    <source>
        <dbReference type="ARBA" id="ARBA00022989"/>
    </source>
</evidence>
<evidence type="ECO:0000256" key="5">
    <source>
        <dbReference type="ARBA" id="ARBA00038359"/>
    </source>
</evidence>
<comment type="subcellular location">
    <subcellularLocation>
        <location evidence="1">Membrane</location>
        <topology evidence="1">Multi-pass membrane protein</topology>
    </subcellularLocation>
</comment>
<keyword evidence="4 7" id="KW-0472">Membrane</keyword>
<protein>
    <recommendedName>
        <fullName evidence="8">Rhodopsin domain-containing protein</fullName>
    </recommendedName>
</protein>
<dbReference type="PANTHER" id="PTHR33048:SF47">
    <property type="entry name" value="INTEGRAL MEMBRANE PROTEIN-RELATED"/>
    <property type="match status" value="1"/>
</dbReference>
<evidence type="ECO:0000313" key="9">
    <source>
        <dbReference type="EMBL" id="KAK4183227.1"/>
    </source>
</evidence>
<gene>
    <name evidence="9" type="ORF">QBC35DRAFT_394291</name>
</gene>
<accession>A0AAN6WN65</accession>
<feature type="domain" description="Rhodopsin" evidence="8">
    <location>
        <begin position="47"/>
        <end position="292"/>
    </location>
</feature>
<reference evidence="9" key="2">
    <citation type="submission" date="2023-05" db="EMBL/GenBank/DDBJ databases">
        <authorList>
            <consortium name="Lawrence Berkeley National Laboratory"/>
            <person name="Steindorff A."/>
            <person name="Hensen N."/>
            <person name="Bonometti L."/>
            <person name="Westerberg I."/>
            <person name="Brannstrom I.O."/>
            <person name="Guillou S."/>
            <person name="Cros-Aarteil S."/>
            <person name="Calhoun S."/>
            <person name="Haridas S."/>
            <person name="Kuo A."/>
            <person name="Mondo S."/>
            <person name="Pangilinan J."/>
            <person name="Riley R."/>
            <person name="Labutti K."/>
            <person name="Andreopoulos B."/>
            <person name="Lipzen A."/>
            <person name="Chen C."/>
            <person name="Yanf M."/>
            <person name="Daum C."/>
            <person name="Ng V."/>
            <person name="Clum A."/>
            <person name="Ohm R."/>
            <person name="Martin F."/>
            <person name="Silar P."/>
            <person name="Natvig D."/>
            <person name="Lalanne C."/>
            <person name="Gautier V."/>
            <person name="Ament-Velasquez S.L."/>
            <person name="Kruys A."/>
            <person name="Hutchinson M.I."/>
            <person name="Powell A.J."/>
            <person name="Barry K."/>
            <person name="Miller A.N."/>
            <person name="Grigoriev I.V."/>
            <person name="Debuchy R."/>
            <person name="Gladieux P."/>
            <person name="Thoren M.H."/>
            <person name="Johannesson H."/>
        </authorList>
    </citation>
    <scope>NUCLEOTIDE SEQUENCE</scope>
    <source>
        <strain evidence="9">PSN309</strain>
    </source>
</reference>
<dbReference type="InterPro" id="IPR049326">
    <property type="entry name" value="Rhodopsin_dom_fungi"/>
</dbReference>
<keyword evidence="2 7" id="KW-0812">Transmembrane</keyword>
<evidence type="ECO:0000313" key="10">
    <source>
        <dbReference type="Proteomes" id="UP001302126"/>
    </source>
</evidence>
<dbReference type="EMBL" id="MU864565">
    <property type="protein sequence ID" value="KAK4183227.1"/>
    <property type="molecule type" value="Genomic_DNA"/>
</dbReference>
<evidence type="ECO:0000259" key="8">
    <source>
        <dbReference type="Pfam" id="PF20684"/>
    </source>
</evidence>
<evidence type="ECO:0000256" key="4">
    <source>
        <dbReference type="ARBA" id="ARBA00023136"/>
    </source>
</evidence>
<comment type="similarity">
    <text evidence="5">Belongs to the SAT4 family.</text>
</comment>
<keyword evidence="3 7" id="KW-1133">Transmembrane helix</keyword>
<feature type="region of interest" description="Disordered" evidence="6">
    <location>
        <begin position="300"/>
        <end position="369"/>
    </location>
</feature>
<feature type="compositionally biased region" description="Polar residues" evidence="6">
    <location>
        <begin position="318"/>
        <end position="335"/>
    </location>
</feature>
<feature type="region of interest" description="Disordered" evidence="6">
    <location>
        <begin position="411"/>
        <end position="431"/>
    </location>
</feature>
<sequence length="431" mass="47807">MAGGDPTANPNATLPVITPEMMAYDAGPGAIRAISAVIVVTTAFVALRIWMRLYRHVGMGLDDWLIIAAMLVLWAEFADGVLSITDGGIGRHLLVLLMENPNILSRTMLWMYIGELLFFTTLALIKWSVLAMYYRIFPTRFMKWGYIILGGMTLMWWIAVMLVTVFQCTPVHAMWDLATPEAHCINANVFYISTNGVPNIVTDVMILLLPMYEVYKLHVSRAQKIAIAGSFLVGWIVVISSIVKLKVMVDLYNLGPTADVTFHLPQLIIWVEVEPCMGIISATLPTLRPLLTMFLRKTGLSKDESKGSGPSARPSLITFGQGSNKKKGSQFTTIRSIDDNDTSQERLHETGLNNHPNEGAVPTWPSELRSSRSAVIKGGENQHLDGPYANNQTQEIPLQSIAVTTEMAWNESHPPQYGSGPPMPQHSQHYR</sequence>
<feature type="transmembrane region" description="Helical" evidence="7">
    <location>
        <begin position="30"/>
        <end position="51"/>
    </location>
</feature>
<evidence type="ECO:0000256" key="6">
    <source>
        <dbReference type="SAM" id="MobiDB-lite"/>
    </source>
</evidence>
<dbReference type="Pfam" id="PF20684">
    <property type="entry name" value="Fung_rhodopsin"/>
    <property type="match status" value="1"/>
</dbReference>
<feature type="transmembrane region" description="Helical" evidence="7">
    <location>
        <begin position="227"/>
        <end position="247"/>
    </location>
</feature>
<evidence type="ECO:0000256" key="1">
    <source>
        <dbReference type="ARBA" id="ARBA00004141"/>
    </source>
</evidence>
<reference evidence="9" key="1">
    <citation type="journal article" date="2023" name="Mol. Phylogenet. Evol.">
        <title>Genome-scale phylogeny and comparative genomics of the fungal order Sordariales.</title>
        <authorList>
            <person name="Hensen N."/>
            <person name="Bonometti L."/>
            <person name="Westerberg I."/>
            <person name="Brannstrom I.O."/>
            <person name="Guillou S."/>
            <person name="Cros-Aarteil S."/>
            <person name="Calhoun S."/>
            <person name="Haridas S."/>
            <person name="Kuo A."/>
            <person name="Mondo S."/>
            <person name="Pangilinan J."/>
            <person name="Riley R."/>
            <person name="LaButti K."/>
            <person name="Andreopoulos B."/>
            <person name="Lipzen A."/>
            <person name="Chen C."/>
            <person name="Yan M."/>
            <person name="Daum C."/>
            <person name="Ng V."/>
            <person name="Clum A."/>
            <person name="Steindorff A."/>
            <person name="Ohm R.A."/>
            <person name="Martin F."/>
            <person name="Silar P."/>
            <person name="Natvig D.O."/>
            <person name="Lalanne C."/>
            <person name="Gautier V."/>
            <person name="Ament-Velasquez S.L."/>
            <person name="Kruys A."/>
            <person name="Hutchinson M.I."/>
            <person name="Powell A.J."/>
            <person name="Barry K."/>
            <person name="Miller A.N."/>
            <person name="Grigoriev I.V."/>
            <person name="Debuchy R."/>
            <person name="Gladieux P."/>
            <person name="Hiltunen Thoren M."/>
            <person name="Johannesson H."/>
        </authorList>
    </citation>
    <scope>NUCLEOTIDE SEQUENCE</scope>
    <source>
        <strain evidence="9">PSN309</strain>
    </source>
</reference>
<comment type="caution">
    <text evidence="9">The sequence shown here is derived from an EMBL/GenBank/DDBJ whole genome shotgun (WGS) entry which is preliminary data.</text>
</comment>
<dbReference type="AlphaFoldDB" id="A0AAN6WN65"/>
<dbReference type="GO" id="GO:0016020">
    <property type="term" value="C:membrane"/>
    <property type="evidence" value="ECO:0007669"/>
    <property type="project" value="UniProtKB-SubCell"/>
</dbReference>
<dbReference type="Proteomes" id="UP001302126">
    <property type="component" value="Unassembled WGS sequence"/>
</dbReference>
<dbReference type="PANTHER" id="PTHR33048">
    <property type="entry name" value="PTH11-LIKE INTEGRAL MEMBRANE PROTEIN (AFU_ORTHOLOGUE AFUA_5G11245)"/>
    <property type="match status" value="1"/>
</dbReference>
<evidence type="ECO:0000256" key="2">
    <source>
        <dbReference type="ARBA" id="ARBA00022692"/>
    </source>
</evidence>
<feature type="transmembrane region" description="Helical" evidence="7">
    <location>
        <begin position="146"/>
        <end position="166"/>
    </location>
</feature>
<feature type="transmembrane region" description="Helical" evidence="7">
    <location>
        <begin position="109"/>
        <end position="134"/>
    </location>
</feature>
<feature type="transmembrane region" description="Helical" evidence="7">
    <location>
        <begin position="196"/>
        <end position="215"/>
    </location>
</feature>